<evidence type="ECO:0000313" key="4">
    <source>
        <dbReference type="EMBL" id="CDW78955.1"/>
    </source>
</evidence>
<keyword evidence="1" id="KW-0175">Coiled coil</keyword>
<dbReference type="PANTHER" id="PTHR21439:SF0">
    <property type="entry name" value="PROTEIN OSCP1"/>
    <property type="match status" value="1"/>
</dbReference>
<reference evidence="4 5" key="1">
    <citation type="submission" date="2014-06" db="EMBL/GenBank/DDBJ databases">
        <authorList>
            <person name="Swart Estienne"/>
        </authorList>
    </citation>
    <scope>NUCLEOTIDE SEQUENCE [LARGE SCALE GENOMIC DNA]</scope>
    <source>
        <strain evidence="4 5">130c</strain>
    </source>
</reference>
<feature type="region of interest" description="Disordered" evidence="2">
    <location>
        <begin position="366"/>
        <end position="389"/>
    </location>
</feature>
<feature type="transmembrane region" description="Helical" evidence="3">
    <location>
        <begin position="6"/>
        <end position="24"/>
    </location>
</feature>
<feature type="coiled-coil region" evidence="1">
    <location>
        <begin position="267"/>
        <end position="301"/>
    </location>
</feature>
<dbReference type="Proteomes" id="UP000039865">
    <property type="component" value="Unassembled WGS sequence"/>
</dbReference>
<dbReference type="InParanoid" id="A0A078A9K9"/>
<keyword evidence="3" id="KW-1133">Transmembrane helix</keyword>
<evidence type="ECO:0000256" key="2">
    <source>
        <dbReference type="SAM" id="MobiDB-lite"/>
    </source>
</evidence>
<dbReference type="AlphaFoldDB" id="A0A078A9K9"/>
<evidence type="ECO:0000256" key="3">
    <source>
        <dbReference type="SAM" id="Phobius"/>
    </source>
</evidence>
<keyword evidence="3" id="KW-0812">Transmembrane</keyword>
<dbReference type="OMA" id="NGAYMAN"/>
<name>A0A078A9K9_STYLE</name>
<dbReference type="OrthoDB" id="2157380at2759"/>
<keyword evidence="3" id="KW-0472">Membrane</keyword>
<protein>
    <submittedName>
        <fullName evidence="4">Uncharacterized protein</fullName>
    </submittedName>
</protein>
<dbReference type="GO" id="GO:0005737">
    <property type="term" value="C:cytoplasm"/>
    <property type="evidence" value="ECO:0007669"/>
    <property type="project" value="TreeGrafter"/>
</dbReference>
<dbReference type="InterPro" id="IPR019332">
    <property type="entry name" value="OSCP1"/>
</dbReference>
<accession>A0A078A9K9</accession>
<proteinExistence type="predicted"/>
<dbReference type="PANTHER" id="PTHR21439">
    <property type="entry name" value="OXIDORED-NITRO DOMAIN-CONTAINING PROTEIN"/>
    <property type="match status" value="1"/>
</dbReference>
<evidence type="ECO:0000313" key="5">
    <source>
        <dbReference type="Proteomes" id="UP000039865"/>
    </source>
</evidence>
<organism evidence="4 5">
    <name type="scientific">Stylonychia lemnae</name>
    <name type="common">Ciliate</name>
    <dbReference type="NCBI Taxonomy" id="5949"/>
    <lineage>
        <taxon>Eukaryota</taxon>
        <taxon>Sar</taxon>
        <taxon>Alveolata</taxon>
        <taxon>Ciliophora</taxon>
        <taxon>Intramacronucleata</taxon>
        <taxon>Spirotrichea</taxon>
        <taxon>Stichotrichia</taxon>
        <taxon>Sporadotrichida</taxon>
        <taxon>Oxytrichidae</taxon>
        <taxon>Stylonychinae</taxon>
        <taxon>Stylonychia</taxon>
    </lineage>
</organism>
<gene>
    <name evidence="4" type="primary">Contig16750.g17844</name>
    <name evidence="4" type="ORF">STYLEM_7940</name>
</gene>
<dbReference type="GO" id="GO:0005886">
    <property type="term" value="C:plasma membrane"/>
    <property type="evidence" value="ECO:0007669"/>
    <property type="project" value="TreeGrafter"/>
</dbReference>
<dbReference type="Pfam" id="PF10188">
    <property type="entry name" value="Oscp1"/>
    <property type="match status" value="1"/>
</dbReference>
<dbReference type="EMBL" id="CCKQ01007565">
    <property type="protein sequence ID" value="CDW78955.1"/>
    <property type="molecule type" value="Genomic_DNA"/>
</dbReference>
<sequence>MNTAYLSVLPFVVLNLGGEMIFILDQRLRAQEIGNERSQKVLQDVVKTMLSKKFVEELFRPQEMYSMTSTRQIFEKLAHSSIMKLNATSMGKLFDLMLMGMKYQFLSCTSPDEIYNVTITHLQAIADLIKGSSVELLVNDCMQQFKALCSQFTAYHMMIVKQQIYKFFQDKHIKVSLFIQDGIQGLDGTIYLNFSGEGVIFGEKPGSCKFYDQNKEVSRENQINLIHSQYWKPNPLTKRMTHTTQPHLGTNMYAAERVKPPIPQKIEEQEDQVIEEAKIKRVQLEEQKQKASRNTEGSSEQVTNEFNQLADLICPSSDTNDDFKLNLFPESQSYSGGPTQASDNIINIDLGKQGKSEQLKKLAHDFDDLDLDSGNQANTGDELLDLMDG</sequence>
<keyword evidence="5" id="KW-1185">Reference proteome</keyword>
<evidence type="ECO:0000256" key="1">
    <source>
        <dbReference type="SAM" id="Coils"/>
    </source>
</evidence>